<dbReference type="PROSITE" id="PS51257">
    <property type="entry name" value="PROKAR_LIPOPROTEIN"/>
    <property type="match status" value="1"/>
</dbReference>
<evidence type="ECO:0000256" key="1">
    <source>
        <dbReference type="SAM" id="Phobius"/>
    </source>
</evidence>
<protein>
    <submittedName>
        <fullName evidence="2">Uncharacterized protein</fullName>
    </submittedName>
</protein>
<dbReference type="AlphaFoldDB" id="A0A1S1LM25"/>
<feature type="transmembrane region" description="Helical" evidence="1">
    <location>
        <begin position="232"/>
        <end position="251"/>
    </location>
</feature>
<feature type="transmembrane region" description="Helical" evidence="1">
    <location>
        <begin position="199"/>
        <end position="220"/>
    </location>
</feature>
<accession>A0A1S1LM25</accession>
<feature type="transmembrane region" description="Helical" evidence="1">
    <location>
        <begin position="22"/>
        <end position="42"/>
    </location>
</feature>
<proteinExistence type="predicted"/>
<evidence type="ECO:0000313" key="2">
    <source>
        <dbReference type="EMBL" id="OHU58362.1"/>
    </source>
</evidence>
<dbReference type="EMBL" id="MLIQ01000013">
    <property type="protein sequence ID" value="OHU58362.1"/>
    <property type="molecule type" value="Genomic_DNA"/>
</dbReference>
<organism evidence="2 3">
    <name type="scientific">Mycobacteroides chelonae</name>
    <name type="common">Mycobacterium chelonae</name>
    <dbReference type="NCBI Taxonomy" id="1774"/>
    <lineage>
        <taxon>Bacteria</taxon>
        <taxon>Bacillati</taxon>
        <taxon>Actinomycetota</taxon>
        <taxon>Actinomycetes</taxon>
        <taxon>Mycobacteriales</taxon>
        <taxon>Mycobacteriaceae</taxon>
        <taxon>Mycobacteroides</taxon>
    </lineage>
</organism>
<feature type="transmembrane region" description="Helical" evidence="1">
    <location>
        <begin position="54"/>
        <end position="71"/>
    </location>
</feature>
<feature type="transmembrane region" description="Helical" evidence="1">
    <location>
        <begin position="98"/>
        <end position="117"/>
    </location>
</feature>
<comment type="caution">
    <text evidence="2">The sequence shown here is derived from an EMBL/GenBank/DDBJ whole genome shotgun (WGS) entry which is preliminary data.</text>
</comment>
<keyword evidence="1" id="KW-1133">Transmembrane helix</keyword>
<gene>
    <name evidence="2" type="ORF">BKG82_12405</name>
</gene>
<dbReference type="RefSeq" id="WP_030097685.1">
    <property type="nucleotide sequence ID" value="NZ_CP058976.1"/>
</dbReference>
<dbReference type="Proteomes" id="UP000180043">
    <property type="component" value="Unassembled WGS sequence"/>
</dbReference>
<keyword evidence="1" id="KW-0812">Transmembrane</keyword>
<reference evidence="2 3" key="1">
    <citation type="submission" date="2016-10" db="EMBL/GenBank/DDBJ databases">
        <title>Evaluation of Human, Veterinary and Environmental Mycobacterium chelonae Isolates by Core Genome Phylogenomic Analysis, Targeted Gene Comparison, and Anti-microbial Susceptibility Patterns: A Tale of Mistaken Identities.</title>
        <authorList>
            <person name="Fogelson S.B."/>
            <person name="Camus A.C."/>
            <person name="Lorenz W."/>
            <person name="Vasireddy R."/>
            <person name="Vasireddy S."/>
            <person name="Smith T."/>
            <person name="Brown-Elliott B.A."/>
            <person name="Wallace R.J.Jr."/>
            <person name="Hasan N.A."/>
            <person name="Reischl U."/>
            <person name="Sanchez S."/>
        </authorList>
    </citation>
    <scope>NUCLEOTIDE SEQUENCE [LARGE SCALE GENOMIC DNA]</scope>
    <source>
        <strain evidence="2 3">15515</strain>
    </source>
</reference>
<evidence type="ECO:0000313" key="3">
    <source>
        <dbReference type="Proteomes" id="UP000180043"/>
    </source>
</evidence>
<feature type="transmembrane region" description="Helical" evidence="1">
    <location>
        <begin position="124"/>
        <end position="146"/>
    </location>
</feature>
<sequence>MTRRWSTGAQWGPPPVIHGEPWWAWTVVAILVACLAISLIWVGWMTLRRHEDALMYWLIMLSGVTVLPYFVEPWLDVIGATTYMTNALPYVTIADRPLPIFVPLVWVGTAPTALLVYEMIKKGWAAWTLISFAVIFGIGECIGEMVNSHFGLMRYYSNNALVYGVPLPSLVQNGGFLVMIAWVLVVIRPHMRGYRWAIIPFVAPGAYLAYTIICTLPNYFAIHLGLGPGPSWAIASLCTALNLLAVVIAAYSPTCQRYRDAVGATVLGPVRGAPSKQPVPVA</sequence>
<keyword evidence="1" id="KW-0472">Membrane</keyword>
<feature type="transmembrane region" description="Helical" evidence="1">
    <location>
        <begin position="166"/>
        <end position="187"/>
    </location>
</feature>
<name>A0A1S1LM25_MYCCH</name>